<dbReference type="GO" id="GO:0010185">
    <property type="term" value="P:regulation of cellular defense response"/>
    <property type="evidence" value="ECO:0007669"/>
    <property type="project" value="UniProtKB-ARBA"/>
</dbReference>
<evidence type="ECO:0000256" key="2">
    <source>
        <dbReference type="ARBA" id="ARBA00010147"/>
    </source>
</evidence>
<feature type="compositionally biased region" description="Polar residues" evidence="8">
    <location>
        <begin position="521"/>
        <end position="533"/>
    </location>
</feature>
<dbReference type="PANTHER" id="PTHR45713">
    <property type="entry name" value="FTP DOMAIN-CONTAINING PROTEIN"/>
    <property type="match status" value="1"/>
</dbReference>
<dbReference type="InterPro" id="IPR006585">
    <property type="entry name" value="FTP1"/>
</dbReference>
<feature type="compositionally biased region" description="Low complexity" evidence="8">
    <location>
        <begin position="534"/>
        <end position="549"/>
    </location>
</feature>
<comment type="similarity">
    <text evidence="2">Belongs to the fucolectin family.</text>
</comment>
<dbReference type="Pfam" id="PF22633">
    <property type="entry name" value="F5_F8_type_C_2"/>
    <property type="match status" value="1"/>
</dbReference>
<keyword evidence="5" id="KW-0430">Lectin</keyword>
<protein>
    <recommendedName>
        <fullName evidence="10">Fucolectin tachylectin-4 pentraxin-1 domain-containing protein</fullName>
    </recommendedName>
</protein>
<feature type="region of interest" description="Disordered" evidence="8">
    <location>
        <begin position="508"/>
        <end position="555"/>
    </location>
</feature>
<dbReference type="GO" id="GO:0001868">
    <property type="term" value="P:regulation of complement activation, lectin pathway"/>
    <property type="evidence" value="ECO:0007669"/>
    <property type="project" value="UniProtKB-ARBA"/>
</dbReference>
<dbReference type="Gene3D" id="2.60.120.260">
    <property type="entry name" value="Galactose-binding domain-like"/>
    <property type="match status" value="2"/>
</dbReference>
<feature type="region of interest" description="Disordered" evidence="8">
    <location>
        <begin position="211"/>
        <end position="237"/>
    </location>
</feature>
<feature type="domain" description="Fucolectin tachylectin-4 pentraxin-1" evidence="10">
    <location>
        <begin position="623"/>
        <end position="776"/>
    </location>
</feature>
<evidence type="ECO:0000256" key="9">
    <source>
        <dbReference type="SAM" id="SignalP"/>
    </source>
</evidence>
<gene>
    <name evidence="11" type="ORF">LOTGIDRAFT_162965</name>
</gene>
<evidence type="ECO:0000256" key="3">
    <source>
        <dbReference type="ARBA" id="ARBA00011233"/>
    </source>
</evidence>
<dbReference type="RefSeq" id="XP_009057274.1">
    <property type="nucleotide sequence ID" value="XM_009059026.1"/>
</dbReference>
<keyword evidence="6" id="KW-0106">Calcium</keyword>
<evidence type="ECO:0000256" key="1">
    <source>
        <dbReference type="ARBA" id="ARBA00002219"/>
    </source>
</evidence>
<keyword evidence="12" id="KW-1185">Reference proteome</keyword>
<dbReference type="GeneID" id="20239207"/>
<evidence type="ECO:0000256" key="7">
    <source>
        <dbReference type="ARBA" id="ARBA00023157"/>
    </source>
</evidence>
<dbReference type="InterPro" id="IPR008979">
    <property type="entry name" value="Galactose-bd-like_sf"/>
</dbReference>
<dbReference type="SUPFAM" id="SSF49785">
    <property type="entry name" value="Galactose-binding domain-like"/>
    <property type="match status" value="1"/>
</dbReference>
<dbReference type="CTD" id="20239207"/>
<dbReference type="SMART" id="SM00607">
    <property type="entry name" value="FTP"/>
    <property type="match status" value="1"/>
</dbReference>
<dbReference type="OrthoDB" id="6102375at2759"/>
<dbReference type="EMBL" id="KB202163">
    <property type="protein sequence ID" value="ESO91961.1"/>
    <property type="molecule type" value="Genomic_DNA"/>
</dbReference>
<dbReference type="KEGG" id="lgi:LOTGIDRAFT_162965"/>
<comment type="function">
    <text evidence="1">Acts as a defensive agent. Recognizes blood group fucosylated oligosaccharides including A, B, H and Lewis B-type antigens. Does not recognize Lewis A antigen and has low affinity for monovalent haptens.</text>
</comment>
<dbReference type="AlphaFoldDB" id="V4AF53"/>
<evidence type="ECO:0000256" key="8">
    <source>
        <dbReference type="SAM" id="MobiDB-lite"/>
    </source>
</evidence>
<dbReference type="GO" id="GO:0042806">
    <property type="term" value="F:fucose binding"/>
    <property type="evidence" value="ECO:0007669"/>
    <property type="project" value="UniProtKB-ARBA"/>
</dbReference>
<proteinExistence type="inferred from homology"/>
<feature type="signal peptide" evidence="9">
    <location>
        <begin position="1"/>
        <end position="21"/>
    </location>
</feature>
<sequence>MTFMWMKLLLFGFWNIDKKVGDRLNNFTVSVWQYDPGPHIKYNMVDTEYCICVHYPNTAERGTWTNLTCTKICMGRFVLFVLNNPDYLSICELEIFGDIYNGCSTQYLPEINIKKVVGKRSSPPNCTLLPYEVANVYECIHQCLQMNNCISFNYGPNLINTVNCQLPFTNWFARIHFRINWFKLHAVVTLHARRDSERIFYSTMSTVDKSEATPAEKASQDDTCTSQEQRTRKLTEKAQQEYEANVTSYYSKLQLLKDNVDYDIGTFKSKDQTYESLNVCNSRISTALQRFLEVAEEFTQYLTRKNTTESQRELRAHESVYTNVKLYADEVLQEIAQRKQTMNASKPISLKSGSARRRRSSVNSSIIKMRARVEATKASLEYAKRETELKKAGAEMQRKQMENKADLELLNQQKAAAIASAEYEGAMDELGSQRDIDSLHEIPKQDEQERTRQYIEDQRNRTFLAPSLQYNAIHRDPFPNVTSTPFIPRFHNSHVPPQSAPERASSIILVPPPHQGDPAININSSPSQPQMDNLPSSSLPPMNVSSSLLQPPAKSDNNATLSDFSRFLLKKDLLMSRFNRFNDRLESYALWKSNQFENMTFMWMKLLFLFGFWHTDKIVVFGLENLALNKPTRQTSYYGNHGLYSSNAVDGSLMNDDYSCSHTTYPTDTPNWLMVDLQAEYEITSINVLNRQDEAGDRLNNFTVSVWQYDPGPHIKYNMVDTEYCICVHYPNTAARGTWTNLTCTKICMGRFVLFVLNNLDYLSICELEIFGDIYNGCSTQYLSEINIKKVVGTRSRPPNCTLLPYEVTNVYECSHQCLQMNNCISFNYGPNLINTVNCQLVRCFSHPKQDFTVDSDWILRYLSH</sequence>
<keyword evidence="9" id="KW-0732">Signal</keyword>
<dbReference type="HOGENOM" id="CLU_331303_0_0_1"/>
<feature type="chain" id="PRO_5004716803" description="Fucolectin tachylectin-4 pentraxin-1 domain-containing protein" evidence="9">
    <location>
        <begin position="22"/>
        <end position="865"/>
    </location>
</feature>
<evidence type="ECO:0000313" key="12">
    <source>
        <dbReference type="Proteomes" id="UP000030746"/>
    </source>
</evidence>
<dbReference type="GO" id="GO:0046872">
    <property type="term" value="F:metal ion binding"/>
    <property type="evidence" value="ECO:0007669"/>
    <property type="project" value="UniProtKB-KW"/>
</dbReference>
<organism evidence="11 12">
    <name type="scientific">Lottia gigantea</name>
    <name type="common">Giant owl limpet</name>
    <dbReference type="NCBI Taxonomy" id="225164"/>
    <lineage>
        <taxon>Eukaryota</taxon>
        <taxon>Metazoa</taxon>
        <taxon>Spiralia</taxon>
        <taxon>Lophotrochozoa</taxon>
        <taxon>Mollusca</taxon>
        <taxon>Gastropoda</taxon>
        <taxon>Patellogastropoda</taxon>
        <taxon>Lottioidea</taxon>
        <taxon>Lottiidae</taxon>
        <taxon>Lottia</taxon>
    </lineage>
</organism>
<keyword evidence="4" id="KW-0479">Metal-binding</keyword>
<evidence type="ECO:0000259" key="10">
    <source>
        <dbReference type="SMART" id="SM00607"/>
    </source>
</evidence>
<evidence type="ECO:0000256" key="6">
    <source>
        <dbReference type="ARBA" id="ARBA00022837"/>
    </source>
</evidence>
<dbReference type="Proteomes" id="UP000030746">
    <property type="component" value="Unassembled WGS sequence"/>
</dbReference>
<accession>V4AF53</accession>
<dbReference type="InterPro" id="IPR051941">
    <property type="entry name" value="BG_Antigen-Binding_Lectin"/>
</dbReference>
<comment type="subunit">
    <text evidence="3">Homotrimer.</text>
</comment>
<name>V4AF53_LOTGI</name>
<evidence type="ECO:0000256" key="5">
    <source>
        <dbReference type="ARBA" id="ARBA00022734"/>
    </source>
</evidence>
<evidence type="ECO:0000313" key="11">
    <source>
        <dbReference type="EMBL" id="ESO91961.1"/>
    </source>
</evidence>
<keyword evidence="7" id="KW-1015">Disulfide bond</keyword>
<dbReference type="PANTHER" id="PTHR45713:SF6">
    <property type="entry name" value="F5_8 TYPE C DOMAIN-CONTAINING PROTEIN"/>
    <property type="match status" value="1"/>
</dbReference>
<evidence type="ECO:0000256" key="4">
    <source>
        <dbReference type="ARBA" id="ARBA00022723"/>
    </source>
</evidence>
<reference evidence="11 12" key="1">
    <citation type="journal article" date="2013" name="Nature">
        <title>Insights into bilaterian evolution from three spiralian genomes.</title>
        <authorList>
            <person name="Simakov O."/>
            <person name="Marletaz F."/>
            <person name="Cho S.J."/>
            <person name="Edsinger-Gonzales E."/>
            <person name="Havlak P."/>
            <person name="Hellsten U."/>
            <person name="Kuo D.H."/>
            <person name="Larsson T."/>
            <person name="Lv J."/>
            <person name="Arendt D."/>
            <person name="Savage R."/>
            <person name="Osoegawa K."/>
            <person name="de Jong P."/>
            <person name="Grimwood J."/>
            <person name="Chapman J.A."/>
            <person name="Shapiro H."/>
            <person name="Aerts A."/>
            <person name="Otillar R.P."/>
            <person name="Terry A.Y."/>
            <person name="Boore J.L."/>
            <person name="Grigoriev I.V."/>
            <person name="Lindberg D.R."/>
            <person name="Seaver E.C."/>
            <person name="Weisblat D.A."/>
            <person name="Putnam N.H."/>
            <person name="Rokhsar D.S."/>
        </authorList>
    </citation>
    <scope>NUCLEOTIDE SEQUENCE [LARGE SCALE GENOMIC DNA]</scope>
</reference>
<feature type="region of interest" description="Disordered" evidence="8">
    <location>
        <begin position="342"/>
        <end position="362"/>
    </location>
</feature>